<dbReference type="CDD" id="cd05233">
    <property type="entry name" value="SDR_c"/>
    <property type="match status" value="1"/>
</dbReference>
<dbReference type="Gene3D" id="3.40.50.720">
    <property type="entry name" value="NAD(P)-binding Rossmann-like Domain"/>
    <property type="match status" value="1"/>
</dbReference>
<sequence length="267" mass="28194">MSGLHAFVTGGAGALGRATATHLVQLGYTVHLADIDEAAVTRVAEEFAATGGRVHAYVCDVSDPESVNDAAQAVVHQVSVDAGTIDLVVNNAGTTHVDDLLNVTFKTWRRVMSVNADGVFLVGQAFSRLMVSQPVNPVTGRRGMVVNVGSVAAEVGRPPRAAYGASKALVKHLTMTQALALAEHQVAACLLVPGEVIDGMLTDIYERTAAVAGRDVGDLIREAEMQLPRQQFQTPDEIGQRIAFLASSPGMTLNGTTLWCDSRLTSF</sequence>
<dbReference type="Proteomes" id="UP001500575">
    <property type="component" value="Unassembled WGS sequence"/>
</dbReference>
<dbReference type="PANTHER" id="PTHR43669">
    <property type="entry name" value="5-KETO-D-GLUCONATE 5-REDUCTASE"/>
    <property type="match status" value="1"/>
</dbReference>
<evidence type="ECO:0000313" key="6">
    <source>
        <dbReference type="Proteomes" id="UP001500575"/>
    </source>
</evidence>
<organism evidence="5 6">
    <name type="scientific">Nocardioides bigeumensis</name>
    <dbReference type="NCBI Taxonomy" id="433657"/>
    <lineage>
        <taxon>Bacteria</taxon>
        <taxon>Bacillati</taxon>
        <taxon>Actinomycetota</taxon>
        <taxon>Actinomycetes</taxon>
        <taxon>Propionibacteriales</taxon>
        <taxon>Nocardioidaceae</taxon>
        <taxon>Nocardioides</taxon>
    </lineage>
</organism>
<protein>
    <submittedName>
        <fullName evidence="5">3-oxoacyl-ACP reductase FabG</fullName>
    </submittedName>
</protein>
<evidence type="ECO:0000259" key="4">
    <source>
        <dbReference type="SMART" id="SM00822"/>
    </source>
</evidence>
<dbReference type="Pfam" id="PF00106">
    <property type="entry name" value="adh_short"/>
    <property type="match status" value="1"/>
</dbReference>
<reference evidence="5 6" key="1">
    <citation type="journal article" date="2019" name="Int. J. Syst. Evol. Microbiol.">
        <title>The Global Catalogue of Microorganisms (GCM) 10K type strain sequencing project: providing services to taxonomists for standard genome sequencing and annotation.</title>
        <authorList>
            <consortium name="The Broad Institute Genomics Platform"/>
            <consortium name="The Broad Institute Genome Sequencing Center for Infectious Disease"/>
            <person name="Wu L."/>
            <person name="Ma J."/>
        </authorList>
    </citation>
    <scope>NUCLEOTIDE SEQUENCE [LARGE SCALE GENOMIC DNA]</scope>
    <source>
        <strain evidence="5 6">JCM 16021</strain>
    </source>
</reference>
<dbReference type="InterPro" id="IPR036291">
    <property type="entry name" value="NAD(P)-bd_dom_sf"/>
</dbReference>
<dbReference type="PRINTS" id="PR00081">
    <property type="entry name" value="GDHRDH"/>
</dbReference>
<dbReference type="PANTHER" id="PTHR43669:SF3">
    <property type="entry name" value="ALCOHOL DEHYDROGENASE, PUTATIVE (AFU_ORTHOLOGUE AFUA_3G03445)-RELATED"/>
    <property type="match status" value="1"/>
</dbReference>
<dbReference type="InterPro" id="IPR057326">
    <property type="entry name" value="KR_dom"/>
</dbReference>
<dbReference type="PRINTS" id="PR00080">
    <property type="entry name" value="SDRFAMILY"/>
</dbReference>
<keyword evidence="6" id="KW-1185">Reference proteome</keyword>
<evidence type="ECO:0000256" key="1">
    <source>
        <dbReference type="ARBA" id="ARBA00006484"/>
    </source>
</evidence>
<gene>
    <name evidence="5" type="ORF">GCM10009843_39030</name>
</gene>
<evidence type="ECO:0000313" key="5">
    <source>
        <dbReference type="EMBL" id="GAA2133505.1"/>
    </source>
</evidence>
<comment type="similarity">
    <text evidence="1 3">Belongs to the short-chain dehydrogenases/reductases (SDR) family.</text>
</comment>
<name>A0ABN2YWM9_9ACTN</name>
<dbReference type="EMBL" id="BAAAQQ010000014">
    <property type="protein sequence ID" value="GAA2133505.1"/>
    <property type="molecule type" value="Genomic_DNA"/>
</dbReference>
<evidence type="ECO:0000256" key="3">
    <source>
        <dbReference type="RuleBase" id="RU000363"/>
    </source>
</evidence>
<evidence type="ECO:0000256" key="2">
    <source>
        <dbReference type="ARBA" id="ARBA00023002"/>
    </source>
</evidence>
<comment type="caution">
    <text evidence="5">The sequence shown here is derived from an EMBL/GenBank/DDBJ whole genome shotgun (WGS) entry which is preliminary data.</text>
</comment>
<proteinExistence type="inferred from homology"/>
<dbReference type="SMART" id="SM00822">
    <property type="entry name" value="PKS_KR"/>
    <property type="match status" value="1"/>
</dbReference>
<dbReference type="SUPFAM" id="SSF51735">
    <property type="entry name" value="NAD(P)-binding Rossmann-fold domains"/>
    <property type="match status" value="1"/>
</dbReference>
<accession>A0ABN2YWM9</accession>
<feature type="domain" description="Ketoreductase" evidence="4">
    <location>
        <begin position="4"/>
        <end position="200"/>
    </location>
</feature>
<dbReference type="InterPro" id="IPR002347">
    <property type="entry name" value="SDR_fam"/>
</dbReference>
<keyword evidence="2" id="KW-0560">Oxidoreductase</keyword>